<evidence type="ECO:0000313" key="2">
    <source>
        <dbReference type="Proteomes" id="UP001165384"/>
    </source>
</evidence>
<accession>A0ABS9K6J5</accession>
<protein>
    <submittedName>
        <fullName evidence="1">Uncharacterized protein</fullName>
    </submittedName>
</protein>
<gene>
    <name evidence="1" type="ORF">LZ012_17470</name>
</gene>
<proteinExistence type="predicted"/>
<dbReference type="RefSeq" id="WP_275712182.1">
    <property type="nucleotide sequence ID" value="NZ_JAKLTN010000005.1"/>
</dbReference>
<organism evidence="1 2">
    <name type="scientific">Dechloromonas hankyongensis</name>
    <dbReference type="NCBI Taxonomy" id="2908002"/>
    <lineage>
        <taxon>Bacteria</taxon>
        <taxon>Pseudomonadati</taxon>
        <taxon>Pseudomonadota</taxon>
        <taxon>Betaproteobacteria</taxon>
        <taxon>Rhodocyclales</taxon>
        <taxon>Azonexaceae</taxon>
        <taxon>Dechloromonas</taxon>
    </lineage>
</organism>
<sequence>MIAKARRATYPGGAGFTDIYDWPAKRRSAVFVGGHFFPKNTQKQPNFEQNSAKTLFR</sequence>
<keyword evidence="2" id="KW-1185">Reference proteome</keyword>
<reference evidence="1" key="1">
    <citation type="submission" date="2022-01" db="EMBL/GenBank/DDBJ databases">
        <authorList>
            <person name="Jo J.-H."/>
            <person name="Im W.-T."/>
        </authorList>
    </citation>
    <scope>NUCLEOTIDE SEQUENCE</scope>
    <source>
        <strain evidence="1">XY25</strain>
    </source>
</reference>
<name>A0ABS9K6J5_9RHOO</name>
<dbReference type="EMBL" id="JAKLTN010000005">
    <property type="protein sequence ID" value="MCG2578791.1"/>
    <property type="molecule type" value="Genomic_DNA"/>
</dbReference>
<dbReference type="Proteomes" id="UP001165384">
    <property type="component" value="Unassembled WGS sequence"/>
</dbReference>
<evidence type="ECO:0000313" key="1">
    <source>
        <dbReference type="EMBL" id="MCG2578791.1"/>
    </source>
</evidence>
<comment type="caution">
    <text evidence="1">The sequence shown here is derived from an EMBL/GenBank/DDBJ whole genome shotgun (WGS) entry which is preliminary data.</text>
</comment>